<proteinExistence type="predicted"/>
<dbReference type="Proteomes" id="UP000327108">
    <property type="component" value="Unassembled WGS sequence"/>
</dbReference>
<gene>
    <name evidence="1" type="ORF">F3W84_07355</name>
</gene>
<organism evidence="1 2">
    <name type="scientific">Ochrobactrum quorumnocens</name>
    <dbReference type="NCBI Taxonomy" id="271865"/>
    <lineage>
        <taxon>Bacteria</taxon>
        <taxon>Pseudomonadati</taxon>
        <taxon>Pseudomonadota</taxon>
        <taxon>Alphaproteobacteria</taxon>
        <taxon>Hyphomicrobiales</taxon>
        <taxon>Brucellaceae</taxon>
        <taxon>Brucella/Ochrobactrum group</taxon>
        <taxon>Ochrobactrum</taxon>
    </lineage>
</organism>
<accession>A0A5N1K1P7</accession>
<sequence>MLIGAFGLYREKDRARTIASNKIAHEKPGNGSKGKCVWNKLKSKPVVIETGLSDMKRQMPECAKASESMCLEWCIFIFSHGKEQGISM</sequence>
<comment type="caution">
    <text evidence="1">The sequence shown here is derived from an EMBL/GenBank/DDBJ whole genome shotgun (WGS) entry which is preliminary data.</text>
</comment>
<protein>
    <submittedName>
        <fullName evidence="1">Uncharacterized protein</fullName>
    </submittedName>
</protein>
<evidence type="ECO:0000313" key="2">
    <source>
        <dbReference type="Proteomes" id="UP000327108"/>
    </source>
</evidence>
<dbReference type="EMBL" id="VYXQ01000005">
    <property type="protein sequence ID" value="KAA9369278.1"/>
    <property type="molecule type" value="Genomic_DNA"/>
</dbReference>
<keyword evidence="2" id="KW-1185">Reference proteome</keyword>
<name>A0A5N1K1P7_9HYPH</name>
<reference evidence="1 2" key="1">
    <citation type="submission" date="2019-09" db="EMBL/GenBank/DDBJ databases">
        <title>Biological control of the noxious weed angled onion (Allium triquetrum) thwarted by endophytic bacteria in Victoria, Australia.</title>
        <authorList>
            <person name="Tehranchian P."/>
            <person name="Adair R.J."/>
            <person name="Van T.H."/>
            <person name="Morrison P.D."/>
            <person name="Williams H."/>
            <person name="Lawrie A.C."/>
        </authorList>
    </citation>
    <scope>NUCLEOTIDE SEQUENCE [LARGE SCALE GENOMIC DNA]</scope>
    <source>
        <strain evidence="1 2">RPTAtOch1</strain>
    </source>
</reference>
<dbReference type="AlphaFoldDB" id="A0A5N1K1P7"/>
<dbReference type="RefSeq" id="WP_151092463.1">
    <property type="nucleotide sequence ID" value="NZ_CP022604.1"/>
</dbReference>
<evidence type="ECO:0000313" key="1">
    <source>
        <dbReference type="EMBL" id="KAA9369278.1"/>
    </source>
</evidence>